<evidence type="ECO:0000256" key="9">
    <source>
        <dbReference type="ARBA" id="ARBA00022833"/>
    </source>
</evidence>
<dbReference type="InterPro" id="IPR027417">
    <property type="entry name" value="P-loop_NTPase"/>
</dbReference>
<comment type="similarity">
    <text evidence="14">Belongs to the ABC transporter superfamily. UvrA family.</text>
</comment>
<comment type="subcellular location">
    <subcellularLocation>
        <location evidence="1">Cytoplasm</location>
    </subcellularLocation>
</comment>
<organism evidence="18 19">
    <name type="scientific">Hungatella hathewayi</name>
    <dbReference type="NCBI Taxonomy" id="154046"/>
    <lineage>
        <taxon>Bacteria</taxon>
        <taxon>Bacillati</taxon>
        <taxon>Bacillota</taxon>
        <taxon>Clostridia</taxon>
        <taxon>Lachnospirales</taxon>
        <taxon>Lachnospiraceae</taxon>
        <taxon>Hungatella</taxon>
    </lineage>
</organism>
<dbReference type="GO" id="GO:0008270">
    <property type="term" value="F:zinc ion binding"/>
    <property type="evidence" value="ECO:0007669"/>
    <property type="project" value="UniProtKB-KW"/>
</dbReference>
<keyword evidence="3" id="KW-0479">Metal-binding</keyword>
<evidence type="ECO:0000256" key="14">
    <source>
        <dbReference type="ARBA" id="ARBA00038000"/>
    </source>
</evidence>
<keyword evidence="6" id="KW-0227">DNA damage</keyword>
<evidence type="ECO:0000256" key="10">
    <source>
        <dbReference type="ARBA" id="ARBA00022840"/>
    </source>
</evidence>
<dbReference type="PROSITE" id="PS00211">
    <property type="entry name" value="ABC_TRANSPORTER_1"/>
    <property type="match status" value="2"/>
</dbReference>
<dbReference type="Gene3D" id="1.10.8.280">
    <property type="entry name" value="ABC transporter ATPase domain-like"/>
    <property type="match status" value="1"/>
</dbReference>
<protein>
    <recommendedName>
        <fullName evidence="15">UvrABC system protein A</fullName>
    </recommendedName>
    <alternativeName>
        <fullName evidence="16">Excinuclease ABC subunit A</fullName>
    </alternativeName>
</protein>
<dbReference type="Pfam" id="PF17755">
    <property type="entry name" value="UvrA_DNA-bind"/>
    <property type="match status" value="1"/>
</dbReference>
<dbReference type="RefSeq" id="WP_117621274.1">
    <property type="nucleotide sequence ID" value="NZ_QRQF01000021.1"/>
</dbReference>
<dbReference type="EMBL" id="QSSQ01000092">
    <property type="protein sequence ID" value="RGL91054.1"/>
    <property type="molecule type" value="Genomic_DNA"/>
</dbReference>
<keyword evidence="7" id="KW-0228">DNA excision</keyword>
<evidence type="ECO:0000256" key="1">
    <source>
        <dbReference type="ARBA" id="ARBA00004496"/>
    </source>
</evidence>
<dbReference type="AlphaFoldDB" id="A0A3E4TKA4"/>
<name>A0A3E4TKA4_9FIRM</name>
<evidence type="ECO:0000256" key="5">
    <source>
        <dbReference type="ARBA" id="ARBA00022741"/>
    </source>
</evidence>
<evidence type="ECO:0000256" key="8">
    <source>
        <dbReference type="ARBA" id="ARBA00022771"/>
    </source>
</evidence>
<dbReference type="Pfam" id="PF00005">
    <property type="entry name" value="ABC_tran"/>
    <property type="match status" value="1"/>
</dbReference>
<keyword evidence="11" id="KW-0267">Excision nuclease</keyword>
<dbReference type="SUPFAM" id="SSF52540">
    <property type="entry name" value="P-loop containing nucleoside triphosphate hydrolases"/>
    <property type="match status" value="2"/>
</dbReference>
<comment type="caution">
    <text evidence="18">The sequence shown here is derived from an EMBL/GenBank/DDBJ whole genome shotgun (WGS) entry which is preliminary data.</text>
</comment>
<dbReference type="InterPro" id="IPR003593">
    <property type="entry name" value="AAA+_ATPase"/>
</dbReference>
<proteinExistence type="inferred from homology"/>
<dbReference type="GO" id="GO:0016887">
    <property type="term" value="F:ATP hydrolysis activity"/>
    <property type="evidence" value="ECO:0007669"/>
    <property type="project" value="InterPro"/>
</dbReference>
<evidence type="ECO:0000256" key="12">
    <source>
        <dbReference type="ARBA" id="ARBA00023125"/>
    </source>
</evidence>
<dbReference type="PANTHER" id="PTHR43152:SF3">
    <property type="entry name" value="UVRABC SYSTEM PROTEIN A"/>
    <property type="match status" value="1"/>
</dbReference>
<dbReference type="SMART" id="SM00382">
    <property type="entry name" value="AAA"/>
    <property type="match status" value="2"/>
</dbReference>
<keyword evidence="12" id="KW-0238">DNA-binding</keyword>
<reference evidence="18 19" key="1">
    <citation type="submission" date="2018-08" db="EMBL/GenBank/DDBJ databases">
        <title>A genome reference for cultivated species of the human gut microbiota.</title>
        <authorList>
            <person name="Zou Y."/>
            <person name="Xue W."/>
            <person name="Luo G."/>
        </authorList>
    </citation>
    <scope>NUCLEOTIDE SEQUENCE [LARGE SCALE GENOMIC DNA]</scope>
    <source>
        <strain evidence="18 19">TF05-11AC</strain>
    </source>
</reference>
<keyword evidence="2" id="KW-0963">Cytoplasm</keyword>
<evidence type="ECO:0000313" key="18">
    <source>
        <dbReference type="EMBL" id="RGL91054.1"/>
    </source>
</evidence>
<evidence type="ECO:0000256" key="2">
    <source>
        <dbReference type="ARBA" id="ARBA00022490"/>
    </source>
</evidence>
<evidence type="ECO:0000313" key="19">
    <source>
        <dbReference type="Proteomes" id="UP000261257"/>
    </source>
</evidence>
<evidence type="ECO:0000256" key="4">
    <source>
        <dbReference type="ARBA" id="ARBA00022737"/>
    </source>
</evidence>
<dbReference type="Proteomes" id="UP000261257">
    <property type="component" value="Unassembled WGS sequence"/>
</dbReference>
<dbReference type="GO" id="GO:0006281">
    <property type="term" value="P:DNA repair"/>
    <property type="evidence" value="ECO:0007669"/>
    <property type="project" value="UniProtKB-KW"/>
</dbReference>
<evidence type="ECO:0000256" key="13">
    <source>
        <dbReference type="ARBA" id="ARBA00023204"/>
    </source>
</evidence>
<accession>A0A3E4TKA4</accession>
<feature type="domain" description="ABC transporter" evidence="17">
    <location>
        <begin position="449"/>
        <end position="775"/>
    </location>
</feature>
<dbReference type="InterPro" id="IPR003439">
    <property type="entry name" value="ABC_transporter-like_ATP-bd"/>
</dbReference>
<dbReference type="PROSITE" id="PS50893">
    <property type="entry name" value="ABC_TRANSPORTER_2"/>
    <property type="match status" value="1"/>
</dbReference>
<keyword evidence="13" id="KW-0234">DNA repair</keyword>
<keyword evidence="9" id="KW-0862">Zinc</keyword>
<evidence type="ECO:0000256" key="11">
    <source>
        <dbReference type="ARBA" id="ARBA00022881"/>
    </source>
</evidence>
<evidence type="ECO:0000256" key="3">
    <source>
        <dbReference type="ARBA" id="ARBA00022723"/>
    </source>
</evidence>
<keyword evidence="8" id="KW-0863">Zinc-finger</keyword>
<gene>
    <name evidence="18" type="ORF">DXC39_33845</name>
</gene>
<keyword evidence="10 18" id="KW-0067">ATP-binding</keyword>
<keyword evidence="4" id="KW-0677">Repeat</keyword>
<dbReference type="Gene3D" id="3.40.50.300">
    <property type="entry name" value="P-loop containing nucleotide triphosphate hydrolases"/>
    <property type="match status" value="2"/>
</dbReference>
<evidence type="ECO:0000259" key="17">
    <source>
        <dbReference type="PROSITE" id="PS50893"/>
    </source>
</evidence>
<dbReference type="GO" id="GO:0004518">
    <property type="term" value="F:nuclease activity"/>
    <property type="evidence" value="ECO:0007669"/>
    <property type="project" value="UniProtKB-KW"/>
</dbReference>
<dbReference type="GO" id="GO:0005737">
    <property type="term" value="C:cytoplasm"/>
    <property type="evidence" value="ECO:0007669"/>
    <property type="project" value="UniProtKB-SubCell"/>
</dbReference>
<dbReference type="GO" id="GO:0003677">
    <property type="term" value="F:DNA binding"/>
    <property type="evidence" value="ECO:0007669"/>
    <property type="project" value="UniProtKB-KW"/>
</dbReference>
<dbReference type="InterPro" id="IPR017871">
    <property type="entry name" value="ABC_transporter-like_CS"/>
</dbReference>
<dbReference type="GO" id="GO:0005524">
    <property type="term" value="F:ATP binding"/>
    <property type="evidence" value="ECO:0007669"/>
    <property type="project" value="UniProtKB-KW"/>
</dbReference>
<dbReference type="InterPro" id="IPR041552">
    <property type="entry name" value="UvrA_DNA-bd"/>
</dbReference>
<keyword evidence="5" id="KW-0547">Nucleotide-binding</keyword>
<evidence type="ECO:0000256" key="16">
    <source>
        <dbReference type="ARBA" id="ARBA00042156"/>
    </source>
</evidence>
<sequence>MEKIIIRDAYENNLKHISLDIPLEKFTCVTGCSGCGKSSLVFDTIYAESQRGFLEGMTGNVYGQKLMNKPKVREIENLRPALNISQNYYNVNPRSTIGTTTEISYYLRSLFAIVNSDIDNIISENIFSSNNPKSFCPNCLGLGIETIVSERLLIPDKEKTLRDGAILYYKGAAESKEQKYLEALCEEYGIDINKKVSELTDKEVYKLLYSNEKIKYKLSYKEGKRRKQHFVFLQGAISEIMERVTQTDNTMSSTVYSKYMDEIPCHICGGAKLGKEALRYLVNNLNYFEVESMELTALKQWLIDFDFSDILKTKRELVSQLINSILVKVESMIQLNVGYLCLSRTIPSLSGGERQRIRIAAQLSCSLKGLIYIMDEPCKGLHYRDIKHIIQATHKLVDNDNTVIAIEHNKQYINSADNIIQLGPVGGPEGGYILEGGNQLEYGSCLVFKRPRDLRKYIKINNITFRNIKNQNVKFPISGITCITGVSGSGKTSLTTVISKRLISQKDGYCVDVEGEWDIKRVLQVNQAPIGKTPRSTVVSYLEIYDEIRSIFAKTELGKKLKLSASFFSMNVKGGRCECCQGTGLQKIELNYLPSSYITCPECNGRRFNEKILSVQYKGMTIQDVLETPISELIETFEDSTKIHSVLKSMIDLGLGYLKLGQMSMNLSGGEAQRIKLAKALGTPSKGQNLYILDEPTSGLNCVDVLKFENVLFSLQEKGDTILIVEHNIEFIAHVADYLIDFGLVGGSRGGIIVAQGLPKEVFENNKSSLFNIGQ</sequence>
<evidence type="ECO:0000256" key="15">
    <source>
        <dbReference type="ARBA" id="ARBA00039316"/>
    </source>
</evidence>
<evidence type="ECO:0000256" key="6">
    <source>
        <dbReference type="ARBA" id="ARBA00022763"/>
    </source>
</evidence>
<dbReference type="Gene3D" id="1.20.1580.10">
    <property type="entry name" value="ABC transporter ATPase like domain"/>
    <property type="match status" value="2"/>
</dbReference>
<dbReference type="PANTHER" id="PTHR43152">
    <property type="entry name" value="UVRABC SYSTEM PROTEIN A"/>
    <property type="match status" value="1"/>
</dbReference>
<evidence type="ECO:0000256" key="7">
    <source>
        <dbReference type="ARBA" id="ARBA00022769"/>
    </source>
</evidence>